<dbReference type="EMBL" id="LUGH01000572">
    <property type="protein sequence ID" value="OBZ83987.1"/>
    <property type="molecule type" value="Genomic_DNA"/>
</dbReference>
<feature type="compositionally biased region" description="Basic residues" evidence="1">
    <location>
        <begin position="22"/>
        <end position="41"/>
    </location>
</feature>
<comment type="caution">
    <text evidence="2">The sequence shown here is derived from an EMBL/GenBank/DDBJ whole genome shotgun (WGS) entry which is preliminary data.</text>
</comment>
<evidence type="ECO:0000313" key="2">
    <source>
        <dbReference type="EMBL" id="OBZ83987.1"/>
    </source>
</evidence>
<dbReference type="Proteomes" id="UP000093000">
    <property type="component" value="Unassembled WGS sequence"/>
</dbReference>
<name>A0A1C7N4N1_9FUNG</name>
<sequence>MYSVKQEKPSLTIRLKINTLPKSKKDKKQHRKSNRIRKHRKSTDQANSRKTVYWTSERIEPTKFILRTVMIN</sequence>
<evidence type="ECO:0000313" key="3">
    <source>
        <dbReference type="Proteomes" id="UP000093000"/>
    </source>
</evidence>
<evidence type="ECO:0000256" key="1">
    <source>
        <dbReference type="SAM" id="MobiDB-lite"/>
    </source>
</evidence>
<reference evidence="2 3" key="1">
    <citation type="submission" date="2016-03" db="EMBL/GenBank/DDBJ databases">
        <title>Choanephora cucurbitarum.</title>
        <authorList>
            <person name="Min B."/>
            <person name="Park H."/>
            <person name="Park J.-H."/>
            <person name="Shin H.-D."/>
            <person name="Choi I.-G."/>
        </authorList>
    </citation>
    <scope>NUCLEOTIDE SEQUENCE [LARGE SCALE GENOMIC DNA]</scope>
    <source>
        <strain evidence="2 3">KUS-F28377</strain>
    </source>
</reference>
<dbReference type="AlphaFoldDB" id="A0A1C7N4N1"/>
<proteinExistence type="predicted"/>
<protein>
    <submittedName>
        <fullName evidence="2">Uncharacterized protein</fullName>
    </submittedName>
</protein>
<accession>A0A1C7N4N1</accession>
<dbReference type="OrthoDB" id="2289084at2759"/>
<keyword evidence="3" id="KW-1185">Reference proteome</keyword>
<gene>
    <name evidence="2" type="ORF">A0J61_07959</name>
</gene>
<dbReference type="InParanoid" id="A0A1C7N4N1"/>
<organism evidence="2 3">
    <name type="scientific">Choanephora cucurbitarum</name>
    <dbReference type="NCBI Taxonomy" id="101091"/>
    <lineage>
        <taxon>Eukaryota</taxon>
        <taxon>Fungi</taxon>
        <taxon>Fungi incertae sedis</taxon>
        <taxon>Mucoromycota</taxon>
        <taxon>Mucoromycotina</taxon>
        <taxon>Mucoromycetes</taxon>
        <taxon>Mucorales</taxon>
        <taxon>Mucorineae</taxon>
        <taxon>Choanephoraceae</taxon>
        <taxon>Choanephoroideae</taxon>
        <taxon>Choanephora</taxon>
    </lineage>
</organism>
<feature type="region of interest" description="Disordered" evidence="1">
    <location>
        <begin position="17"/>
        <end position="50"/>
    </location>
</feature>